<dbReference type="eggNOG" id="ENOG5032QW4">
    <property type="taxonomic scope" value="Bacteria"/>
</dbReference>
<dbReference type="Proteomes" id="UP000001505">
    <property type="component" value="Chromosome"/>
</dbReference>
<evidence type="ECO:0000313" key="1">
    <source>
        <dbReference type="EMBL" id="ADI37723.1"/>
    </source>
</evidence>
<dbReference type="AlphaFoldDB" id="D6YUB2"/>
<dbReference type="STRING" id="716544.wcw_0349"/>
<protein>
    <submittedName>
        <fullName evidence="1">Uncharacterized protein</fullName>
    </submittedName>
</protein>
<proteinExistence type="predicted"/>
<dbReference type="Pfam" id="PF17377">
    <property type="entry name" value="DUF5399"/>
    <property type="match status" value="1"/>
</dbReference>
<name>D6YUB2_WADCW</name>
<dbReference type="HOGENOM" id="CLU_1748924_0_0_0"/>
<dbReference type="InterPro" id="IPR035407">
    <property type="entry name" value="DUF5399"/>
</dbReference>
<sequence length="149" mass="17077">MATIDQLDISIYNLYAIRTRMMEQINQDLRLGEAGSIPPQTQLIDTMPKMTELDILLGVAPVVTPWAYFYPPKRYRFIRRSPFAFFRIVPSLGSLEEHTEHEEKAMSVSTNSPEEEKEKGAILALLDQIDKINNWMSFIVGRVGQFLQG</sequence>
<gene>
    <name evidence="1" type="ordered locus">wcw_0349</name>
</gene>
<accession>D6YUB2</accession>
<evidence type="ECO:0000313" key="2">
    <source>
        <dbReference type="Proteomes" id="UP000001505"/>
    </source>
</evidence>
<dbReference type="RefSeq" id="WP_013181451.1">
    <property type="nucleotide sequence ID" value="NC_014225.1"/>
</dbReference>
<organism evidence="1 2">
    <name type="scientific">Waddlia chondrophila (strain ATCC VR-1470 / WSU 86-1044)</name>
    <dbReference type="NCBI Taxonomy" id="716544"/>
    <lineage>
        <taxon>Bacteria</taxon>
        <taxon>Pseudomonadati</taxon>
        <taxon>Chlamydiota</taxon>
        <taxon>Chlamydiia</taxon>
        <taxon>Parachlamydiales</taxon>
        <taxon>Waddliaceae</taxon>
        <taxon>Waddlia</taxon>
    </lineage>
</organism>
<dbReference type="EMBL" id="CP001928">
    <property type="protein sequence ID" value="ADI37723.1"/>
    <property type="molecule type" value="Genomic_DNA"/>
</dbReference>
<dbReference type="OrthoDB" id="21408at2"/>
<reference evidence="1 2" key="1">
    <citation type="journal article" date="2010" name="PLoS ONE">
        <title>The Waddlia genome: a window into chlamydial biology.</title>
        <authorList>
            <person name="Bertelli C."/>
            <person name="Collyn F."/>
            <person name="Croxatto A."/>
            <person name="Ruckert C."/>
            <person name="Polkinghorne A."/>
            <person name="Kebbi-Beghdadi C."/>
            <person name="Goesmann A."/>
            <person name="Vaughan L."/>
            <person name="Greub G."/>
        </authorList>
    </citation>
    <scope>NUCLEOTIDE SEQUENCE [LARGE SCALE GENOMIC DNA]</scope>
    <source>
        <strain evidence="2">ATCC VR-1470 / WSU 86-1044</strain>
    </source>
</reference>
<keyword evidence="2" id="KW-1185">Reference proteome</keyword>
<dbReference type="KEGG" id="wch:wcw_0349"/>